<protein>
    <submittedName>
        <fullName evidence="1">Uncharacterized protein</fullName>
    </submittedName>
</protein>
<comment type="caution">
    <text evidence="1">The sequence shown here is derived from an EMBL/GenBank/DDBJ whole genome shotgun (WGS) entry which is preliminary data.</text>
</comment>
<dbReference type="Proteomes" id="UP001358417">
    <property type="component" value="Unassembled WGS sequence"/>
</dbReference>
<dbReference type="EMBL" id="JAVRRD010000052">
    <property type="protein sequence ID" value="KAK5044386.1"/>
    <property type="molecule type" value="Genomic_DNA"/>
</dbReference>
<dbReference type="RefSeq" id="XP_064700052.1">
    <property type="nucleotide sequence ID" value="XM_064854830.1"/>
</dbReference>
<dbReference type="GeneID" id="89979451"/>
<reference evidence="1 2" key="1">
    <citation type="submission" date="2023-08" db="EMBL/GenBank/DDBJ databases">
        <title>Black Yeasts Isolated from many extreme environments.</title>
        <authorList>
            <person name="Coleine C."/>
            <person name="Stajich J.E."/>
            <person name="Selbmann L."/>
        </authorList>
    </citation>
    <scope>NUCLEOTIDE SEQUENCE [LARGE SCALE GENOMIC DNA]</scope>
    <source>
        <strain evidence="1 2">CCFEE 5792</strain>
    </source>
</reference>
<dbReference type="AlphaFoldDB" id="A0AAV9MUX7"/>
<evidence type="ECO:0000313" key="1">
    <source>
        <dbReference type="EMBL" id="KAK5044386.1"/>
    </source>
</evidence>
<keyword evidence="2" id="KW-1185">Reference proteome</keyword>
<gene>
    <name evidence="1" type="ORF">LTR84_011297</name>
</gene>
<accession>A0AAV9MUX7</accession>
<organism evidence="1 2">
    <name type="scientific">Exophiala bonariae</name>
    <dbReference type="NCBI Taxonomy" id="1690606"/>
    <lineage>
        <taxon>Eukaryota</taxon>
        <taxon>Fungi</taxon>
        <taxon>Dikarya</taxon>
        <taxon>Ascomycota</taxon>
        <taxon>Pezizomycotina</taxon>
        <taxon>Eurotiomycetes</taxon>
        <taxon>Chaetothyriomycetidae</taxon>
        <taxon>Chaetothyriales</taxon>
        <taxon>Herpotrichiellaceae</taxon>
        <taxon>Exophiala</taxon>
    </lineage>
</organism>
<proteinExistence type="predicted"/>
<sequence>MHNLEFLEDEFCTSSRGRILSRLDTGSHVATVKSHYVVERREDGSFCVRGHGRGLLAWHLLNRVDRIVVSGQEYAAGDCAYVRLANPARLEPALLLEVRASEVARRFVLLAWLYVRFDAERLLGMGDIRWEGLKEIMPSTHLQIVDCDTLDGVLNRTCLPPLTHVLDIRADCAALWSYSEANVSWLSAMFQVGSTARLHWMEAERRRRWGRRLVRQELSILGIAQAGAKINNMVLAIHGGAPEVGKSAASTWFTV</sequence>
<name>A0AAV9MUX7_9EURO</name>
<evidence type="ECO:0000313" key="2">
    <source>
        <dbReference type="Proteomes" id="UP001358417"/>
    </source>
</evidence>